<name>A0ABT7H3V6_9ACTN</name>
<reference evidence="2 3" key="1">
    <citation type="submission" date="2023-05" db="EMBL/GenBank/DDBJ databases">
        <title>Sequencing and Assembly of Streptomyces sp. NP73.</title>
        <authorList>
            <person name="Konwar A.N."/>
            <person name="Saikia K."/>
            <person name="Thakur D."/>
        </authorList>
    </citation>
    <scope>NUCLEOTIDE SEQUENCE [LARGE SCALE GENOMIC DNA]</scope>
    <source>
        <strain evidence="2 3">NP73</strain>
    </source>
</reference>
<sequence>MGRCELPVDYTVRARGDLAAALRELRAEAGLTYDELASRSGVSAATLKRAASGRTVPSWKTFTAFTEACCNVHGAVTSQLRREFGELAGLWRSARAAERGRLKDLRRPPAPELITTAGQLSEALEYFYEKSGAPPLRQLQARAGGAHLLPVSSAARIVARQALPASPQQCVAFLTALGLVPGMVRRLAYTYYRVTAHPTDSWRGPTDPQPARVHASDLTDRPLGLLRMADLRHRDAQVAIRRGEEFVEKLLAEPMRVRRDGPSKRHSQAA</sequence>
<evidence type="ECO:0000313" key="2">
    <source>
        <dbReference type="EMBL" id="MDK9500559.1"/>
    </source>
</evidence>
<dbReference type="SMART" id="SM00530">
    <property type="entry name" value="HTH_XRE"/>
    <property type="match status" value="1"/>
</dbReference>
<organism evidence="2 3">
    <name type="scientific">Streptomyces katrae</name>
    <dbReference type="NCBI Taxonomy" id="68223"/>
    <lineage>
        <taxon>Bacteria</taxon>
        <taxon>Bacillati</taxon>
        <taxon>Actinomycetota</taxon>
        <taxon>Actinomycetes</taxon>
        <taxon>Kitasatosporales</taxon>
        <taxon>Streptomycetaceae</taxon>
        <taxon>Streptomyces</taxon>
    </lineage>
</organism>
<dbReference type="CDD" id="cd00093">
    <property type="entry name" value="HTH_XRE"/>
    <property type="match status" value="1"/>
</dbReference>
<dbReference type="EMBL" id="JASITI010000066">
    <property type="protein sequence ID" value="MDK9500559.1"/>
    <property type="molecule type" value="Genomic_DNA"/>
</dbReference>
<accession>A0ABT7H3V6</accession>
<feature type="domain" description="HTH cro/C1-type" evidence="1">
    <location>
        <begin position="22"/>
        <end position="58"/>
    </location>
</feature>
<gene>
    <name evidence="2" type="ORF">QEZ40_006384</name>
</gene>
<evidence type="ECO:0000259" key="1">
    <source>
        <dbReference type="PROSITE" id="PS50943"/>
    </source>
</evidence>
<dbReference type="Pfam" id="PF13560">
    <property type="entry name" value="HTH_31"/>
    <property type="match status" value="1"/>
</dbReference>
<dbReference type="SUPFAM" id="SSF47413">
    <property type="entry name" value="lambda repressor-like DNA-binding domains"/>
    <property type="match status" value="1"/>
</dbReference>
<dbReference type="Proteomes" id="UP001223390">
    <property type="component" value="Unassembled WGS sequence"/>
</dbReference>
<protein>
    <submittedName>
        <fullName evidence="2">Helix-turn-helix domain-containing protein</fullName>
    </submittedName>
</protein>
<keyword evidence="3" id="KW-1185">Reference proteome</keyword>
<dbReference type="RefSeq" id="WP_285346168.1">
    <property type="nucleotide sequence ID" value="NZ_JASITI010000066.1"/>
</dbReference>
<evidence type="ECO:0000313" key="3">
    <source>
        <dbReference type="Proteomes" id="UP001223390"/>
    </source>
</evidence>
<comment type="caution">
    <text evidence="2">The sequence shown here is derived from an EMBL/GenBank/DDBJ whole genome shotgun (WGS) entry which is preliminary data.</text>
</comment>
<proteinExistence type="predicted"/>
<dbReference type="PROSITE" id="PS50943">
    <property type="entry name" value="HTH_CROC1"/>
    <property type="match status" value="1"/>
</dbReference>
<dbReference type="InterPro" id="IPR010982">
    <property type="entry name" value="Lambda_DNA-bd_dom_sf"/>
</dbReference>
<dbReference type="InterPro" id="IPR001387">
    <property type="entry name" value="Cro/C1-type_HTH"/>
</dbReference>
<dbReference type="Gene3D" id="1.10.260.40">
    <property type="entry name" value="lambda repressor-like DNA-binding domains"/>
    <property type="match status" value="1"/>
</dbReference>